<dbReference type="InterPro" id="IPR050482">
    <property type="entry name" value="Sensor_HK_TwoCompSys"/>
</dbReference>
<dbReference type="InterPro" id="IPR036890">
    <property type="entry name" value="HATPase_C_sf"/>
</dbReference>
<keyword evidence="7" id="KW-0067">ATP-binding</keyword>
<keyword evidence="3" id="KW-0597">Phosphoprotein</keyword>
<dbReference type="GO" id="GO:0005524">
    <property type="term" value="F:ATP binding"/>
    <property type="evidence" value="ECO:0007669"/>
    <property type="project" value="UniProtKB-KW"/>
</dbReference>
<feature type="transmembrane region" description="Helical" evidence="9">
    <location>
        <begin position="55"/>
        <end position="73"/>
    </location>
</feature>
<evidence type="ECO:0000256" key="7">
    <source>
        <dbReference type="ARBA" id="ARBA00022840"/>
    </source>
</evidence>
<evidence type="ECO:0000256" key="2">
    <source>
        <dbReference type="ARBA" id="ARBA00012438"/>
    </source>
</evidence>
<dbReference type="Gene3D" id="1.20.5.1930">
    <property type="match status" value="1"/>
</dbReference>
<name>A0AB33KDG4_9ACTN</name>
<dbReference type="Pfam" id="PF07730">
    <property type="entry name" value="HisKA_3"/>
    <property type="match status" value="1"/>
</dbReference>
<evidence type="ECO:0000259" key="10">
    <source>
        <dbReference type="SMART" id="SM00387"/>
    </source>
</evidence>
<feature type="transmembrane region" description="Helical" evidence="9">
    <location>
        <begin position="119"/>
        <end position="138"/>
    </location>
</feature>
<keyword evidence="9" id="KW-0472">Membrane</keyword>
<gene>
    <name evidence="11" type="ORF">KCMC57_62760</name>
</gene>
<evidence type="ECO:0000256" key="4">
    <source>
        <dbReference type="ARBA" id="ARBA00022679"/>
    </source>
</evidence>
<dbReference type="PANTHER" id="PTHR24421">
    <property type="entry name" value="NITRATE/NITRITE SENSOR PROTEIN NARX-RELATED"/>
    <property type="match status" value="1"/>
</dbReference>
<accession>A0AB33KDG4</accession>
<evidence type="ECO:0000256" key="8">
    <source>
        <dbReference type="ARBA" id="ARBA00023012"/>
    </source>
</evidence>
<keyword evidence="5" id="KW-0547">Nucleotide-binding</keyword>
<evidence type="ECO:0000256" key="3">
    <source>
        <dbReference type="ARBA" id="ARBA00022553"/>
    </source>
</evidence>
<keyword evidence="9" id="KW-1133">Transmembrane helix</keyword>
<dbReference type="InterPro" id="IPR003594">
    <property type="entry name" value="HATPase_dom"/>
</dbReference>
<dbReference type="SUPFAM" id="SSF55874">
    <property type="entry name" value="ATPase domain of HSP90 chaperone/DNA topoisomerase II/histidine kinase"/>
    <property type="match status" value="1"/>
</dbReference>
<feature type="domain" description="Histidine kinase/HSP90-like ATPase" evidence="10">
    <location>
        <begin position="302"/>
        <end position="402"/>
    </location>
</feature>
<evidence type="ECO:0000313" key="11">
    <source>
        <dbReference type="EMBL" id="BFP49908.1"/>
    </source>
</evidence>
<dbReference type="PANTHER" id="PTHR24421:SF10">
    <property type="entry name" value="NITRATE_NITRITE SENSOR PROTEIN NARQ"/>
    <property type="match status" value="1"/>
</dbReference>
<protein>
    <recommendedName>
        <fullName evidence="2">histidine kinase</fullName>
        <ecNumber evidence="2">2.7.13.3</ecNumber>
    </recommendedName>
</protein>
<dbReference type="CDD" id="cd16917">
    <property type="entry name" value="HATPase_UhpB-NarQ-NarX-like"/>
    <property type="match status" value="1"/>
</dbReference>
<dbReference type="Gene3D" id="3.30.565.10">
    <property type="entry name" value="Histidine kinase-like ATPase, C-terminal domain"/>
    <property type="match status" value="1"/>
</dbReference>
<comment type="catalytic activity">
    <reaction evidence="1">
        <text>ATP + protein L-histidine = ADP + protein N-phospho-L-histidine.</text>
        <dbReference type="EC" id="2.7.13.3"/>
    </reaction>
</comment>
<evidence type="ECO:0000256" key="1">
    <source>
        <dbReference type="ARBA" id="ARBA00000085"/>
    </source>
</evidence>
<feature type="transmembrane region" description="Helical" evidence="9">
    <location>
        <begin position="80"/>
        <end position="99"/>
    </location>
</feature>
<reference evidence="11" key="1">
    <citation type="submission" date="2024-07" db="EMBL/GenBank/DDBJ databases">
        <title>Complete genome sequences of cellulolytic bacteria, Kitasatospora sp. CMC57 and Streptomyces sp. CMC78, isolated from Japanese agricultural soil.</title>
        <authorList>
            <person name="Hashimoto T."/>
            <person name="Ito M."/>
            <person name="Iwamoto M."/>
            <person name="Fukahori D."/>
            <person name="Shoda T."/>
            <person name="Sakoda M."/>
            <person name="Morohoshi T."/>
            <person name="Mitsuboshi M."/>
            <person name="Nishizawa T."/>
        </authorList>
    </citation>
    <scope>NUCLEOTIDE SEQUENCE</scope>
    <source>
        <strain evidence="11">CMC57</strain>
    </source>
</reference>
<dbReference type="AlphaFoldDB" id="A0AB33KDG4"/>
<dbReference type="RefSeq" id="WP_407991954.1">
    <property type="nucleotide sequence ID" value="NZ_AP035881.2"/>
</dbReference>
<dbReference type="EMBL" id="AP035881">
    <property type="protein sequence ID" value="BFP49908.1"/>
    <property type="molecule type" value="Genomic_DNA"/>
</dbReference>
<dbReference type="GO" id="GO:0016020">
    <property type="term" value="C:membrane"/>
    <property type="evidence" value="ECO:0007669"/>
    <property type="project" value="InterPro"/>
</dbReference>
<feature type="transmembrane region" description="Helical" evidence="9">
    <location>
        <begin position="145"/>
        <end position="166"/>
    </location>
</feature>
<dbReference type="EC" id="2.7.13.3" evidence="2"/>
<keyword evidence="6 11" id="KW-0418">Kinase</keyword>
<dbReference type="Pfam" id="PF02518">
    <property type="entry name" value="HATPase_c"/>
    <property type="match status" value="1"/>
</dbReference>
<dbReference type="GO" id="GO:0046983">
    <property type="term" value="F:protein dimerization activity"/>
    <property type="evidence" value="ECO:0007669"/>
    <property type="project" value="InterPro"/>
</dbReference>
<evidence type="ECO:0000256" key="5">
    <source>
        <dbReference type="ARBA" id="ARBA00022741"/>
    </source>
</evidence>
<dbReference type="InterPro" id="IPR011712">
    <property type="entry name" value="Sig_transdc_His_kin_sub3_dim/P"/>
</dbReference>
<keyword evidence="8" id="KW-0902">Two-component regulatory system</keyword>
<dbReference type="GO" id="GO:0000155">
    <property type="term" value="F:phosphorelay sensor kinase activity"/>
    <property type="evidence" value="ECO:0007669"/>
    <property type="project" value="InterPro"/>
</dbReference>
<organism evidence="11">
    <name type="scientific">Kitasatospora sp. CMC57</name>
    <dbReference type="NCBI Taxonomy" id="3231513"/>
    <lineage>
        <taxon>Bacteria</taxon>
        <taxon>Bacillati</taxon>
        <taxon>Actinomycetota</taxon>
        <taxon>Actinomycetes</taxon>
        <taxon>Kitasatosporales</taxon>
        <taxon>Streptomycetaceae</taxon>
        <taxon>Kitasatospora</taxon>
    </lineage>
</organism>
<dbReference type="SMART" id="SM00387">
    <property type="entry name" value="HATPase_c"/>
    <property type="match status" value="1"/>
</dbReference>
<sequence>MATRSSALPSRQGLRGILFPPDAVALPTRNDALLTVGAAVADLIGYTALSRATGVPVSGVGVLLLTVSALPLLVRRRFPLGVMIACLGLSALLNLTVPMDQHFGVTLAVALYSAARTGRPWATAALTFGAIGVTLLTPDLAAPHGLLNVASSCLAACLIAATALAVNRWQQETEANRRLLADRAVAEERRRIARELHDIVAHRVTTMQLMAGGARANLDHDSGVVRDALVTLEESGRLALREMRQLLDVLRADEEPTAVRHGAPEAPQPGLADLDRLIEESRQAGQPVRLTVDGGSERLPPVVALTLYRIVQEALTNARKHAGPDVPVEVRLTCLPESIRVSVTDRFVTGTRMPLPSPGCGSSTGYGLIGMRERVALHGGTLKAGPVPEAGFQVVANLPLEAPTGEDEES</sequence>
<evidence type="ECO:0000256" key="9">
    <source>
        <dbReference type="SAM" id="Phobius"/>
    </source>
</evidence>
<evidence type="ECO:0000256" key="6">
    <source>
        <dbReference type="ARBA" id="ARBA00022777"/>
    </source>
</evidence>
<keyword evidence="4" id="KW-0808">Transferase</keyword>
<keyword evidence="9" id="KW-0812">Transmembrane</keyword>
<proteinExistence type="predicted"/>